<proteinExistence type="predicted"/>
<accession>A0A679IT68</accession>
<evidence type="ECO:0000256" key="1">
    <source>
        <dbReference type="SAM" id="MobiDB-lite"/>
    </source>
</evidence>
<evidence type="ECO:0008006" key="4">
    <source>
        <dbReference type="Google" id="ProtNLM"/>
    </source>
</evidence>
<protein>
    <recommendedName>
        <fullName evidence="4">DUF4148 domain-containing protein</fullName>
    </recommendedName>
</protein>
<keyword evidence="2" id="KW-0732">Signal</keyword>
<feature type="signal peptide" evidence="2">
    <location>
        <begin position="1"/>
        <end position="22"/>
    </location>
</feature>
<dbReference type="RefSeq" id="WP_339087820.1">
    <property type="nucleotide sequence ID" value="NZ_LR743507.1"/>
</dbReference>
<evidence type="ECO:0000313" key="3">
    <source>
        <dbReference type="EMBL" id="CAA2099085.1"/>
    </source>
</evidence>
<dbReference type="EMBL" id="LR743507">
    <property type="protein sequence ID" value="CAA2099085.1"/>
    <property type="molecule type" value="Genomic_DNA"/>
</dbReference>
<feature type="region of interest" description="Disordered" evidence="1">
    <location>
        <begin position="30"/>
        <end position="66"/>
    </location>
</feature>
<evidence type="ECO:0000256" key="2">
    <source>
        <dbReference type="SAM" id="SignalP"/>
    </source>
</evidence>
<reference evidence="3" key="1">
    <citation type="submission" date="2019-12" db="EMBL/GenBank/DDBJ databases">
        <authorList>
            <person name="Cremers G."/>
        </authorList>
    </citation>
    <scope>NUCLEOTIDE SEQUENCE</scope>
    <source>
        <strain evidence="3">Vvax</strain>
    </source>
</reference>
<organism evidence="3">
    <name type="scientific">Variovorax paradoxus</name>
    <dbReference type="NCBI Taxonomy" id="34073"/>
    <lineage>
        <taxon>Bacteria</taxon>
        <taxon>Pseudomonadati</taxon>
        <taxon>Pseudomonadota</taxon>
        <taxon>Betaproteobacteria</taxon>
        <taxon>Burkholderiales</taxon>
        <taxon>Comamonadaceae</taxon>
        <taxon>Variovorax</taxon>
    </lineage>
</organism>
<gene>
    <name evidence="3" type="ORF">VVAX_00029</name>
</gene>
<name>A0A679IT68_VARPD</name>
<feature type="chain" id="PRO_5025677329" description="DUF4148 domain-containing protein" evidence="2">
    <location>
        <begin position="23"/>
        <end position="122"/>
    </location>
</feature>
<dbReference type="AlphaFoldDB" id="A0A679IT68"/>
<sequence length="122" mass="12642">MKTSQIFAAAALTLLAATAAQAETYQGVNTAVSTKSRDEVNAEAVRTASAPNQNVTRGSRGPETVAVSKDRALVEAEAVRTAYAPNQNVTAGSRVNSKVISNMQHPMDVNVQAQQGSGAVAK</sequence>